<evidence type="ECO:0000256" key="6">
    <source>
        <dbReference type="ARBA" id="ARBA00022777"/>
    </source>
</evidence>
<feature type="binding site" evidence="10">
    <location>
        <position position="221"/>
    </location>
    <ligand>
        <name>ATP</name>
        <dbReference type="ChEBI" id="CHEBI:30616"/>
    </ligand>
</feature>
<evidence type="ECO:0000256" key="5">
    <source>
        <dbReference type="ARBA" id="ARBA00022741"/>
    </source>
</evidence>
<comment type="catalytic activity">
    <reaction evidence="9">
        <text>L-seryl-[protein] + ATP = O-phospho-L-seryl-[protein] + ADP + H(+)</text>
        <dbReference type="Rhea" id="RHEA:17989"/>
        <dbReference type="Rhea" id="RHEA-COMP:9863"/>
        <dbReference type="Rhea" id="RHEA-COMP:11604"/>
        <dbReference type="ChEBI" id="CHEBI:15378"/>
        <dbReference type="ChEBI" id="CHEBI:29999"/>
        <dbReference type="ChEBI" id="CHEBI:30616"/>
        <dbReference type="ChEBI" id="CHEBI:83421"/>
        <dbReference type="ChEBI" id="CHEBI:456216"/>
        <dbReference type="EC" id="2.7.11.1"/>
    </reaction>
</comment>
<comment type="catalytic activity">
    <reaction evidence="8">
        <text>L-threonyl-[protein] + ATP = O-phospho-L-threonyl-[protein] + ADP + H(+)</text>
        <dbReference type="Rhea" id="RHEA:46608"/>
        <dbReference type="Rhea" id="RHEA-COMP:11060"/>
        <dbReference type="Rhea" id="RHEA-COMP:11605"/>
        <dbReference type="ChEBI" id="CHEBI:15378"/>
        <dbReference type="ChEBI" id="CHEBI:30013"/>
        <dbReference type="ChEBI" id="CHEBI:30616"/>
        <dbReference type="ChEBI" id="CHEBI:61977"/>
        <dbReference type="ChEBI" id="CHEBI:456216"/>
        <dbReference type="EC" id="2.7.11.1"/>
    </reaction>
</comment>
<dbReference type="GO" id="GO:1902533">
    <property type="term" value="P:positive regulation of intracellular signal transduction"/>
    <property type="evidence" value="ECO:0007669"/>
    <property type="project" value="UniProtKB-ARBA"/>
</dbReference>
<keyword evidence="3 11" id="KW-0723">Serine/threonine-protein kinase</keyword>
<dbReference type="GO" id="GO:0007165">
    <property type="term" value="P:signal transduction"/>
    <property type="evidence" value="ECO:0007669"/>
    <property type="project" value="InterPro"/>
</dbReference>
<dbReference type="GO" id="GO:0004674">
    <property type="term" value="F:protein serine/threonine kinase activity"/>
    <property type="evidence" value="ECO:0007669"/>
    <property type="project" value="UniProtKB-KW"/>
</dbReference>
<dbReference type="InterPro" id="IPR017441">
    <property type="entry name" value="Protein_kinase_ATP_BS"/>
</dbReference>
<dbReference type="GO" id="GO:0045087">
    <property type="term" value="P:innate immune response"/>
    <property type="evidence" value="ECO:0007669"/>
    <property type="project" value="UniProtKB-ARBA"/>
</dbReference>
<reference evidence="13" key="1">
    <citation type="submission" date="2022-01" db="EMBL/GenBank/DDBJ databases">
        <authorList>
            <person name="King R."/>
        </authorList>
    </citation>
    <scope>NUCLEOTIDE SEQUENCE</scope>
</reference>
<evidence type="ECO:0000256" key="10">
    <source>
        <dbReference type="PROSITE-ProRule" id="PRU10141"/>
    </source>
</evidence>
<dbReference type="Proteomes" id="UP001153712">
    <property type="component" value="Chromosome 12"/>
</dbReference>
<dbReference type="InterPro" id="IPR011009">
    <property type="entry name" value="Kinase-like_dom_sf"/>
</dbReference>
<dbReference type="InterPro" id="IPR000488">
    <property type="entry name" value="Death_dom"/>
</dbReference>
<dbReference type="InterPro" id="IPR001245">
    <property type="entry name" value="Ser-Thr/Tyr_kinase_cat_dom"/>
</dbReference>
<evidence type="ECO:0000256" key="4">
    <source>
        <dbReference type="ARBA" id="ARBA00022679"/>
    </source>
</evidence>
<evidence type="ECO:0000313" key="13">
    <source>
        <dbReference type="EMBL" id="CAG9856529.1"/>
    </source>
</evidence>
<feature type="domain" description="Protein kinase" evidence="12">
    <location>
        <begin position="194"/>
        <end position="472"/>
    </location>
</feature>
<evidence type="ECO:0000256" key="11">
    <source>
        <dbReference type="RuleBase" id="RU000304"/>
    </source>
</evidence>
<dbReference type="InterPro" id="IPR008271">
    <property type="entry name" value="Ser/Thr_kinase_AS"/>
</dbReference>
<keyword evidence="5 10" id="KW-0547">Nucleotide-binding</keyword>
<dbReference type="SMART" id="SM00220">
    <property type="entry name" value="S_TKc"/>
    <property type="match status" value="1"/>
</dbReference>
<dbReference type="InterPro" id="IPR000719">
    <property type="entry name" value="Prot_kinase_dom"/>
</dbReference>
<evidence type="ECO:0000313" key="14">
    <source>
        <dbReference type="Proteomes" id="UP001153712"/>
    </source>
</evidence>
<dbReference type="SUPFAM" id="SSF47986">
    <property type="entry name" value="DEATH domain"/>
    <property type="match status" value="1"/>
</dbReference>
<evidence type="ECO:0000256" key="1">
    <source>
        <dbReference type="ARBA" id="ARBA00008718"/>
    </source>
</evidence>
<proteinExistence type="inferred from homology"/>
<dbReference type="Gene3D" id="1.10.510.10">
    <property type="entry name" value="Transferase(Phosphotransferase) domain 1"/>
    <property type="match status" value="1"/>
</dbReference>
<dbReference type="InterPro" id="IPR011029">
    <property type="entry name" value="DEATH-like_dom_sf"/>
</dbReference>
<keyword evidence="7 10" id="KW-0067">ATP-binding</keyword>
<dbReference type="PANTHER" id="PTHR48006">
    <property type="entry name" value="LEUCINE-RICH REPEAT-CONTAINING PROTEIN DDB_G0281931-RELATED"/>
    <property type="match status" value="1"/>
</dbReference>
<dbReference type="GO" id="GO:0031349">
    <property type="term" value="P:positive regulation of defense response"/>
    <property type="evidence" value="ECO:0007669"/>
    <property type="project" value="UniProtKB-ARBA"/>
</dbReference>
<dbReference type="PROSITE" id="PS50011">
    <property type="entry name" value="PROTEIN_KINASE_DOM"/>
    <property type="match status" value="1"/>
</dbReference>
<evidence type="ECO:0000256" key="7">
    <source>
        <dbReference type="ARBA" id="ARBA00022840"/>
    </source>
</evidence>
<dbReference type="PROSITE" id="PS00108">
    <property type="entry name" value="PROTEIN_KINASE_ST"/>
    <property type="match status" value="1"/>
</dbReference>
<protein>
    <recommendedName>
        <fullName evidence="2">non-specific serine/threonine protein kinase</fullName>
        <ecNumber evidence="2">2.7.11.1</ecNumber>
    </recommendedName>
</protein>
<dbReference type="InterPro" id="IPR051824">
    <property type="entry name" value="LRR_Rcpt-Like_S/T_Kinase"/>
</dbReference>
<dbReference type="EC" id="2.7.11.1" evidence="2"/>
<organism evidence="13 14">
    <name type="scientific">Phyllotreta striolata</name>
    <name type="common">Striped flea beetle</name>
    <name type="synonym">Crioceris striolata</name>
    <dbReference type="NCBI Taxonomy" id="444603"/>
    <lineage>
        <taxon>Eukaryota</taxon>
        <taxon>Metazoa</taxon>
        <taxon>Ecdysozoa</taxon>
        <taxon>Arthropoda</taxon>
        <taxon>Hexapoda</taxon>
        <taxon>Insecta</taxon>
        <taxon>Pterygota</taxon>
        <taxon>Neoptera</taxon>
        <taxon>Endopterygota</taxon>
        <taxon>Coleoptera</taxon>
        <taxon>Polyphaga</taxon>
        <taxon>Cucujiformia</taxon>
        <taxon>Chrysomeloidea</taxon>
        <taxon>Chrysomelidae</taxon>
        <taxon>Galerucinae</taxon>
        <taxon>Alticini</taxon>
        <taxon>Phyllotreta</taxon>
    </lineage>
</organism>
<evidence type="ECO:0000259" key="12">
    <source>
        <dbReference type="PROSITE" id="PS50011"/>
    </source>
</evidence>
<dbReference type="Pfam" id="PF07714">
    <property type="entry name" value="PK_Tyr_Ser-Thr"/>
    <property type="match status" value="1"/>
</dbReference>
<dbReference type="PROSITE" id="PS00107">
    <property type="entry name" value="PROTEIN_KINASE_ATP"/>
    <property type="match status" value="1"/>
</dbReference>
<dbReference type="Gene3D" id="3.30.200.20">
    <property type="entry name" value="Phosphorylase Kinase, domain 1"/>
    <property type="match status" value="1"/>
</dbReference>
<accession>A0A9N9XJP6</accession>
<keyword evidence="6" id="KW-0418">Kinase</keyword>
<comment type="similarity">
    <text evidence="1">Belongs to the protein kinase superfamily. TKL Ser/Thr protein kinase family. Pelle subfamily.</text>
</comment>
<dbReference type="PANTHER" id="PTHR48006:SF102">
    <property type="entry name" value="LEUCINE-RICH REPEAT-CONTAINING PROTEIN DDB_G0281931-RELATED"/>
    <property type="match status" value="1"/>
</dbReference>
<evidence type="ECO:0000256" key="9">
    <source>
        <dbReference type="ARBA" id="ARBA00048679"/>
    </source>
</evidence>
<dbReference type="FunFam" id="1.10.533.10:FF:000094">
    <property type="entry name" value="Interleukin-1 receptor-associated kinase"/>
    <property type="match status" value="1"/>
</dbReference>
<sequence>MYIYNLPYEEREKLCQILDKENKWKELGGVQMKYDQTTLDQIARSIKKCSSPTSELLTIWGHHNHTVLELFVLLNYMRQQEAMKVLKQFVDKEYHVLIHDEITRKPPIEEKKIKNLEHPNNYDGATEKILNAPVFSKYPEIVSKENNESTAPPIPLNVGKSKMITVSDISIVAESMGGIPSIPYEELQRSTNNWSESTVLGKGGFGKVYKGTWKCTMVAIKRLEQKDNQPGYETEQLKQSITELHCLNAYRHDNILPLYGYSIGGSHPCLIYQYMSGGSLDSRLRTNHPSMALNWPSRLNIAVGVARGLQFLHTNMIHNKPLVHGDIKSANILLDPNNQPRIGDFGLAREGPQSHYTYIRVSKIQGTKPYLPEEFLRARKFSTKVDTYSFGVVLFEIATSLPPYLDKKELLRDYVINYPGDVMELKDKNTKDYDECYRGILEVGKMCVERWAKDRPEMVNVLILLEGVSLKQ</sequence>
<evidence type="ECO:0000256" key="8">
    <source>
        <dbReference type="ARBA" id="ARBA00047899"/>
    </source>
</evidence>
<keyword evidence="4" id="KW-0808">Transferase</keyword>
<evidence type="ECO:0000256" key="2">
    <source>
        <dbReference type="ARBA" id="ARBA00012513"/>
    </source>
</evidence>
<gene>
    <name evidence="13" type="ORF">PHYEVI_LOCUS2950</name>
</gene>
<dbReference type="FunFam" id="1.10.510.10:FF:000754">
    <property type="entry name" value="Interleukin-1 receptor-associated kinase"/>
    <property type="match status" value="1"/>
</dbReference>
<dbReference type="GO" id="GO:0005524">
    <property type="term" value="F:ATP binding"/>
    <property type="evidence" value="ECO:0007669"/>
    <property type="project" value="UniProtKB-UniRule"/>
</dbReference>
<keyword evidence="14" id="KW-1185">Reference proteome</keyword>
<name>A0A9N9XJP6_PHYSR</name>
<evidence type="ECO:0000256" key="3">
    <source>
        <dbReference type="ARBA" id="ARBA00022527"/>
    </source>
</evidence>
<dbReference type="SUPFAM" id="SSF56112">
    <property type="entry name" value="Protein kinase-like (PK-like)"/>
    <property type="match status" value="1"/>
</dbReference>
<dbReference type="GO" id="GO:0009893">
    <property type="term" value="P:positive regulation of metabolic process"/>
    <property type="evidence" value="ECO:0007669"/>
    <property type="project" value="UniProtKB-ARBA"/>
</dbReference>
<dbReference type="Gene3D" id="1.10.533.10">
    <property type="entry name" value="Death Domain, Fas"/>
    <property type="match status" value="1"/>
</dbReference>
<dbReference type="AlphaFoldDB" id="A0A9N9XJP6"/>
<dbReference type="OrthoDB" id="4062651at2759"/>
<dbReference type="InterPro" id="IPR037924">
    <property type="entry name" value="Pelle_death"/>
</dbReference>
<dbReference type="CDD" id="cd08307">
    <property type="entry name" value="Death_Pelle"/>
    <property type="match status" value="1"/>
</dbReference>
<dbReference type="EMBL" id="OU900105">
    <property type="protein sequence ID" value="CAG9856529.1"/>
    <property type="molecule type" value="Genomic_DNA"/>
</dbReference>
<dbReference type="Pfam" id="PF00531">
    <property type="entry name" value="Death"/>
    <property type="match status" value="1"/>
</dbReference>